<keyword evidence="1" id="KW-0812">Transmembrane</keyword>
<accession>A0A0R1VK64</accession>
<evidence type="ECO:0000313" key="5">
    <source>
        <dbReference type="Proteomes" id="UP000051451"/>
    </source>
</evidence>
<reference evidence="4 5" key="1">
    <citation type="journal article" date="2015" name="Genome Announc.">
        <title>Expanding the biotechnology potential of lactobacilli through comparative genomics of 213 strains and associated genera.</title>
        <authorList>
            <person name="Sun Z."/>
            <person name="Harris H.M."/>
            <person name="McCann A."/>
            <person name="Guo C."/>
            <person name="Argimon S."/>
            <person name="Zhang W."/>
            <person name="Yang X."/>
            <person name="Jeffery I.B."/>
            <person name="Cooney J.C."/>
            <person name="Kagawa T.F."/>
            <person name="Liu W."/>
            <person name="Song Y."/>
            <person name="Salvetti E."/>
            <person name="Wrobel A."/>
            <person name="Rasinkangas P."/>
            <person name="Parkhill J."/>
            <person name="Rea M.C."/>
            <person name="O'Sullivan O."/>
            <person name="Ritari J."/>
            <person name="Douillard F.P."/>
            <person name="Paul Ross R."/>
            <person name="Yang R."/>
            <person name="Briner A.E."/>
            <person name="Felis G.E."/>
            <person name="de Vos W.M."/>
            <person name="Barrangou R."/>
            <person name="Klaenhammer T.R."/>
            <person name="Caufield P.W."/>
            <person name="Cui Y."/>
            <person name="Zhang H."/>
            <person name="O'Toole P.W."/>
        </authorList>
    </citation>
    <scope>NUCLEOTIDE SEQUENCE [LARGE SCALE GENOMIC DNA]</scope>
    <source>
        <strain evidence="4 5">DSM 18630</strain>
    </source>
</reference>
<comment type="caution">
    <text evidence="4">The sequence shown here is derived from an EMBL/GenBank/DDBJ whole genome shotgun (WGS) entry which is preliminary data.</text>
</comment>
<sequence>MKAYNVNFRYLLVLLLILGGVFLGLLSFTNVHVLAAKASFSVSVDEKSSPSSIEKDVEPKQVINVRLIFSNHSNQTQEFKVSPNTAFTGDNGIVQYNLKQLGNRYFGKLKFNSMVSGTRMVTLAPHQTIQKEYTIRIPTETFKGVFVGGFYVSQRGGASKADVSSDGKKAIMGYQSKVSYVIPVILQENEQIIHTKLNLEKVVAKSVVGEPVILAKIANLTPTYFGQLQLKAKVYTKDQHKKILKQTNSNMEMAPLSYFNYHIRLKKPLAKGKYMLVLKMNSGKRKWEFKRDFLVTTRVSQISQKTANNNDSNKINYPLIVLAGILLLMLLVVIYYLGKQRGKNVGK</sequence>
<evidence type="ECO:0000259" key="3">
    <source>
        <dbReference type="Pfam" id="PF11797"/>
    </source>
</evidence>
<dbReference type="InterPro" id="IPR021759">
    <property type="entry name" value="WxLIP_HBD"/>
</dbReference>
<dbReference type="Pfam" id="PF11797">
    <property type="entry name" value="WxLIP_HBD"/>
    <property type="match status" value="1"/>
</dbReference>
<dbReference type="AlphaFoldDB" id="A0A0R1VK64"/>
<feature type="domain" description="WxL Interacting Protein host binding" evidence="3">
    <location>
        <begin position="175"/>
        <end position="299"/>
    </location>
</feature>
<proteinExistence type="predicted"/>
<dbReference type="EMBL" id="AZGB01000016">
    <property type="protein sequence ID" value="KRM06256.1"/>
    <property type="molecule type" value="Genomic_DNA"/>
</dbReference>
<dbReference type="STRING" id="1423750.FC89_GL001128"/>
<keyword evidence="1" id="KW-1133">Transmembrane helix</keyword>
<dbReference type="Proteomes" id="UP000051451">
    <property type="component" value="Unassembled WGS sequence"/>
</dbReference>
<dbReference type="InterPro" id="IPR010317">
    <property type="entry name" value="WxLIP_PGBD"/>
</dbReference>
<keyword evidence="5" id="KW-1185">Reference proteome</keyword>
<name>A0A0R1VK64_9LACO</name>
<keyword evidence="1" id="KW-0472">Membrane</keyword>
<dbReference type="PATRIC" id="fig|1423750.3.peg.1154"/>
<evidence type="ECO:0000313" key="4">
    <source>
        <dbReference type="EMBL" id="KRM06256.1"/>
    </source>
</evidence>
<feature type="domain" description="WxL Interacting Protein peptidoglycan binding" evidence="2">
    <location>
        <begin position="57"/>
        <end position="153"/>
    </location>
</feature>
<evidence type="ECO:0000256" key="1">
    <source>
        <dbReference type="SAM" id="Phobius"/>
    </source>
</evidence>
<gene>
    <name evidence="4" type="ORF">FC89_GL001128</name>
</gene>
<feature type="transmembrane region" description="Helical" evidence="1">
    <location>
        <begin position="315"/>
        <end position="337"/>
    </location>
</feature>
<dbReference type="Pfam" id="PF06030">
    <property type="entry name" value="WxLIP_PGBD"/>
    <property type="match status" value="1"/>
</dbReference>
<protein>
    <submittedName>
        <fullName evidence="4">Uncharacterized protein</fullName>
    </submittedName>
</protein>
<organism evidence="4 5">
    <name type="scientific">Liquorilactobacillus ghanensis DSM 18630</name>
    <dbReference type="NCBI Taxonomy" id="1423750"/>
    <lineage>
        <taxon>Bacteria</taxon>
        <taxon>Bacillati</taxon>
        <taxon>Bacillota</taxon>
        <taxon>Bacilli</taxon>
        <taxon>Lactobacillales</taxon>
        <taxon>Lactobacillaceae</taxon>
        <taxon>Liquorilactobacillus</taxon>
    </lineage>
</organism>
<evidence type="ECO:0000259" key="2">
    <source>
        <dbReference type="Pfam" id="PF06030"/>
    </source>
</evidence>